<keyword evidence="3" id="KW-1185">Reference proteome</keyword>
<dbReference type="InterPro" id="IPR049500">
    <property type="entry name" value="Peptidase_M50B-like"/>
</dbReference>
<keyword evidence="1" id="KW-0812">Transmembrane</keyword>
<feature type="transmembrane region" description="Helical" evidence="1">
    <location>
        <begin position="94"/>
        <end position="116"/>
    </location>
</feature>
<evidence type="ECO:0000256" key="1">
    <source>
        <dbReference type="SAM" id="Phobius"/>
    </source>
</evidence>
<evidence type="ECO:0000313" key="3">
    <source>
        <dbReference type="Proteomes" id="UP000326837"/>
    </source>
</evidence>
<proteinExistence type="predicted"/>
<sequence>MLCLFYAAWLGMQAVHEAGHAVVAWSTGGAVTSVELPLLGISRTGVRPNPRPLAVAWAGPIVGAIVPLLLMLLVRRRTRISGEATAAARVRRQLLSGLVEFFAGFCLIANGAYIGVGSFERIGDAGDLLRHGSPQWLLVAFGVAAISAGLFIWHLALERARQQPRVNDPPERCTK</sequence>
<dbReference type="EMBL" id="AP021861">
    <property type="protein sequence ID" value="BBO35381.1"/>
    <property type="molecule type" value="Genomic_DNA"/>
</dbReference>
<evidence type="ECO:0000313" key="2">
    <source>
        <dbReference type="EMBL" id="BBO35381.1"/>
    </source>
</evidence>
<name>A0A5K7XJW1_9BACT</name>
<dbReference type="AlphaFoldDB" id="A0A5K7XJW1"/>
<gene>
    <name evidence="2" type="ORF">PLANPX_4993</name>
</gene>
<evidence type="ECO:0008006" key="4">
    <source>
        <dbReference type="Google" id="ProtNLM"/>
    </source>
</evidence>
<organism evidence="2 3">
    <name type="scientific">Lacipirellula parvula</name>
    <dbReference type="NCBI Taxonomy" id="2650471"/>
    <lineage>
        <taxon>Bacteria</taxon>
        <taxon>Pseudomonadati</taxon>
        <taxon>Planctomycetota</taxon>
        <taxon>Planctomycetia</taxon>
        <taxon>Pirellulales</taxon>
        <taxon>Lacipirellulaceae</taxon>
        <taxon>Lacipirellula</taxon>
    </lineage>
</organism>
<feature type="transmembrane region" description="Helical" evidence="1">
    <location>
        <begin position="54"/>
        <end position="74"/>
    </location>
</feature>
<keyword evidence="1" id="KW-1133">Transmembrane helix</keyword>
<reference evidence="3" key="1">
    <citation type="submission" date="2019-10" db="EMBL/GenBank/DDBJ databases">
        <title>Lacipirellula parvula gen. nov., sp. nov., representing a lineage of planctomycetes widespread in freshwater anoxic habitats, and description of the family Lacipirellulaceae.</title>
        <authorList>
            <person name="Dedysh S.N."/>
            <person name="Kulichevskaya I.S."/>
            <person name="Beletsky A.V."/>
            <person name="Rakitin A.L."/>
            <person name="Mardanov A.V."/>
            <person name="Ivanova A.A."/>
            <person name="Saltykova V.X."/>
            <person name="Rijpstra W.I.C."/>
            <person name="Sinninghe Damste J.S."/>
            <person name="Ravin N.V."/>
        </authorList>
    </citation>
    <scope>NUCLEOTIDE SEQUENCE [LARGE SCALE GENOMIC DNA]</scope>
    <source>
        <strain evidence="3">PX69</strain>
    </source>
</reference>
<dbReference type="Proteomes" id="UP000326837">
    <property type="component" value="Chromosome"/>
</dbReference>
<keyword evidence="1" id="KW-0472">Membrane</keyword>
<accession>A0A5K7XJW1</accession>
<dbReference type="KEGG" id="lpav:PLANPX_4993"/>
<dbReference type="RefSeq" id="WP_172992237.1">
    <property type="nucleotide sequence ID" value="NZ_AP021861.1"/>
</dbReference>
<protein>
    <recommendedName>
        <fullName evidence="4">Peptidase M50 domain-containing protein</fullName>
    </recommendedName>
</protein>
<feature type="transmembrane region" description="Helical" evidence="1">
    <location>
        <begin position="136"/>
        <end position="157"/>
    </location>
</feature>
<dbReference type="Pfam" id="PF13398">
    <property type="entry name" value="Peptidase_M50B"/>
    <property type="match status" value="1"/>
</dbReference>